<keyword evidence="3" id="KW-1185">Reference proteome</keyword>
<evidence type="ECO:0000313" key="3">
    <source>
        <dbReference type="Proteomes" id="UP001060733"/>
    </source>
</evidence>
<evidence type="ECO:0000256" key="1">
    <source>
        <dbReference type="SAM" id="MobiDB-lite"/>
    </source>
</evidence>
<feature type="region of interest" description="Disordered" evidence="1">
    <location>
        <begin position="53"/>
        <end position="86"/>
    </location>
</feature>
<feature type="compositionally biased region" description="Gly residues" evidence="1">
    <location>
        <begin position="60"/>
        <end position="72"/>
    </location>
</feature>
<feature type="compositionally biased region" description="Gly residues" evidence="1">
    <location>
        <begin position="122"/>
        <end position="139"/>
    </location>
</feature>
<name>A0ABY6EH77_9ACTN</name>
<feature type="region of interest" description="Disordered" evidence="1">
    <location>
        <begin position="1"/>
        <end position="33"/>
    </location>
</feature>
<proteinExistence type="predicted"/>
<dbReference type="EMBL" id="CP106795">
    <property type="protein sequence ID" value="UXY33281.1"/>
    <property type="molecule type" value="Genomic_DNA"/>
</dbReference>
<sequence>MGEGGVGGLEHLPGHGPVGGGEPVQGVELGQGEGGQRTSGICLLLGVGGVRHASAQPPGQHGGRVVGVGEAPGGHRACQQAGQVEPGPLRAVEGADEGRVGVGGHEGGRAVGAEGVFEQAGQPGGGGALGDVGELGGQPAGAAISRCSGQPGPATPPPRTSSPESEQQRVSLPLITALTYS</sequence>
<gene>
    <name evidence="2" type="ORF">N8I86_00090</name>
</gene>
<dbReference type="RefSeq" id="WP_263276647.1">
    <property type="nucleotide sequence ID" value="NZ_CP106795.1"/>
</dbReference>
<feature type="region of interest" description="Disordered" evidence="1">
    <location>
        <begin position="119"/>
        <end position="181"/>
    </location>
</feature>
<organism evidence="2 3">
    <name type="scientific">Streptomyces albidocamelliae</name>
    <dbReference type="NCBI Taxonomy" id="2981135"/>
    <lineage>
        <taxon>Bacteria</taxon>
        <taxon>Bacillati</taxon>
        <taxon>Actinomycetota</taxon>
        <taxon>Actinomycetes</taxon>
        <taxon>Kitasatosporales</taxon>
        <taxon>Streptomycetaceae</taxon>
        <taxon>Streptomyces</taxon>
    </lineage>
</organism>
<dbReference type="Proteomes" id="UP001060733">
    <property type="component" value="Chromosome"/>
</dbReference>
<evidence type="ECO:0000313" key="2">
    <source>
        <dbReference type="EMBL" id="UXY33281.1"/>
    </source>
</evidence>
<accession>A0ABY6EH77</accession>
<protein>
    <submittedName>
        <fullName evidence="2">Uncharacterized protein</fullName>
    </submittedName>
</protein>
<reference evidence="2" key="1">
    <citation type="submission" date="2022-10" db="EMBL/GenBank/DDBJ databases">
        <authorList>
            <person name="Mo P."/>
        </authorList>
    </citation>
    <scope>NUCLEOTIDE SEQUENCE</scope>
    <source>
        <strain evidence="2">HUAS 14-6</strain>
    </source>
</reference>
<feature type="compositionally biased region" description="Gly residues" evidence="1">
    <location>
        <begin position="16"/>
        <end position="33"/>
    </location>
</feature>